<evidence type="ECO:0000259" key="1">
    <source>
        <dbReference type="Pfam" id="PF08241"/>
    </source>
</evidence>
<keyword evidence="2" id="KW-0808">Transferase</keyword>
<keyword evidence="3" id="KW-1185">Reference proteome</keyword>
<protein>
    <submittedName>
        <fullName evidence="2">Class I SAM-dependent methyltransferase</fullName>
    </submittedName>
</protein>
<dbReference type="SUPFAM" id="SSF53335">
    <property type="entry name" value="S-adenosyl-L-methionine-dependent methyltransferases"/>
    <property type="match status" value="1"/>
</dbReference>
<dbReference type="InterPro" id="IPR029063">
    <property type="entry name" value="SAM-dependent_MTases_sf"/>
</dbReference>
<proteinExistence type="predicted"/>
<dbReference type="PANTHER" id="PTHR43591">
    <property type="entry name" value="METHYLTRANSFERASE"/>
    <property type="match status" value="1"/>
</dbReference>
<dbReference type="GO" id="GO:0008168">
    <property type="term" value="F:methyltransferase activity"/>
    <property type="evidence" value="ECO:0007669"/>
    <property type="project" value="UniProtKB-KW"/>
</dbReference>
<evidence type="ECO:0000313" key="2">
    <source>
        <dbReference type="EMBL" id="WSE31843.1"/>
    </source>
</evidence>
<evidence type="ECO:0000313" key="3">
    <source>
        <dbReference type="Proteomes" id="UP001330812"/>
    </source>
</evidence>
<dbReference type="Pfam" id="PF08241">
    <property type="entry name" value="Methyltransf_11"/>
    <property type="match status" value="1"/>
</dbReference>
<sequence>MAERSSGEWSSGEAYERYVGRWSRRVAAAFVEGTVVPPGARWVDVGCGTGALTSAVLAAADPGLVVGIDAAEPFVAHARATVGDPRAAFAAGDAQALPVRSNGFDAAVSGLALNFVPDPPRAVAEWARAVKPGGVVAAYVWDYAEGMELMRWFWDAAAVLDPAVAELDEGRRFPLCHPDPLSRLWQRAGLTGVVVRAIGVRTAFAGFDDYWLPFLGGQGPAPGYAVQLPEEHRRALRDLLHARLPIAADGTITLTARAWAVRGSVPHR</sequence>
<accession>A0ABZ1ICH7</accession>
<reference evidence="2 3" key="1">
    <citation type="journal article" date="2015" name="Int. J. Syst. Evol. Microbiol.">
        <title>Amycolatopsis rhabdoformis sp. nov., an actinomycete isolated from a tropical forest soil.</title>
        <authorList>
            <person name="Souza W.R."/>
            <person name="Silva R.E."/>
            <person name="Goodfellow M."/>
            <person name="Busarakam K."/>
            <person name="Figueiro F.S."/>
            <person name="Ferreira D."/>
            <person name="Rodrigues-Filho E."/>
            <person name="Moraes L.A.B."/>
            <person name="Zucchi T.D."/>
        </authorList>
    </citation>
    <scope>NUCLEOTIDE SEQUENCE [LARGE SCALE GENOMIC DNA]</scope>
    <source>
        <strain evidence="2 3">NCIMB 14900</strain>
    </source>
</reference>
<dbReference type="Proteomes" id="UP001330812">
    <property type="component" value="Chromosome"/>
</dbReference>
<dbReference type="GO" id="GO:0032259">
    <property type="term" value="P:methylation"/>
    <property type="evidence" value="ECO:0007669"/>
    <property type="project" value="UniProtKB-KW"/>
</dbReference>
<dbReference type="EMBL" id="CP142149">
    <property type="protein sequence ID" value="WSE31843.1"/>
    <property type="molecule type" value="Genomic_DNA"/>
</dbReference>
<dbReference type="InterPro" id="IPR013216">
    <property type="entry name" value="Methyltransf_11"/>
</dbReference>
<keyword evidence="2" id="KW-0489">Methyltransferase</keyword>
<dbReference type="RefSeq" id="WP_326834650.1">
    <property type="nucleotide sequence ID" value="NZ_CP142149.1"/>
</dbReference>
<organism evidence="2 3">
    <name type="scientific">Amycolatopsis rhabdoformis</name>
    <dbReference type="NCBI Taxonomy" id="1448059"/>
    <lineage>
        <taxon>Bacteria</taxon>
        <taxon>Bacillati</taxon>
        <taxon>Actinomycetota</taxon>
        <taxon>Actinomycetes</taxon>
        <taxon>Pseudonocardiales</taxon>
        <taxon>Pseudonocardiaceae</taxon>
        <taxon>Amycolatopsis</taxon>
    </lineage>
</organism>
<gene>
    <name evidence="2" type="ORF">VSH64_06945</name>
</gene>
<dbReference type="PANTHER" id="PTHR43591:SF24">
    <property type="entry name" value="2-METHOXY-6-POLYPRENYL-1,4-BENZOQUINOL METHYLASE, MITOCHONDRIAL"/>
    <property type="match status" value="1"/>
</dbReference>
<dbReference type="Gene3D" id="3.40.50.150">
    <property type="entry name" value="Vaccinia Virus protein VP39"/>
    <property type="match status" value="1"/>
</dbReference>
<name>A0ABZ1ICH7_9PSEU</name>
<feature type="domain" description="Methyltransferase type 11" evidence="1">
    <location>
        <begin position="43"/>
        <end position="137"/>
    </location>
</feature>
<dbReference type="CDD" id="cd02440">
    <property type="entry name" value="AdoMet_MTases"/>
    <property type="match status" value="1"/>
</dbReference>